<dbReference type="Gene3D" id="3.90.320.10">
    <property type="match status" value="1"/>
</dbReference>
<dbReference type="PANTHER" id="PTHR46609:SF8">
    <property type="entry name" value="YQAJ VIRAL RECOMBINASE DOMAIN-CONTAINING PROTEIN"/>
    <property type="match status" value="1"/>
</dbReference>
<dbReference type="InterPro" id="IPR011604">
    <property type="entry name" value="PDDEXK-like_dom_sf"/>
</dbReference>
<dbReference type="AlphaFoldDB" id="A0A812L2I3"/>
<keyword evidence="3" id="KW-1185">Reference proteome</keyword>
<evidence type="ECO:0000313" key="2">
    <source>
        <dbReference type="EMBL" id="CAE7237102.1"/>
    </source>
</evidence>
<reference evidence="2" key="1">
    <citation type="submission" date="2021-02" db="EMBL/GenBank/DDBJ databases">
        <authorList>
            <person name="Dougan E. K."/>
            <person name="Rhodes N."/>
            <person name="Thang M."/>
            <person name="Chan C."/>
        </authorList>
    </citation>
    <scope>NUCLEOTIDE SEQUENCE</scope>
</reference>
<dbReference type="InterPro" id="IPR019080">
    <property type="entry name" value="YqaJ_viral_recombinase"/>
</dbReference>
<organism evidence="2 3">
    <name type="scientific">Symbiodinium natans</name>
    <dbReference type="NCBI Taxonomy" id="878477"/>
    <lineage>
        <taxon>Eukaryota</taxon>
        <taxon>Sar</taxon>
        <taxon>Alveolata</taxon>
        <taxon>Dinophyceae</taxon>
        <taxon>Suessiales</taxon>
        <taxon>Symbiodiniaceae</taxon>
        <taxon>Symbiodinium</taxon>
    </lineage>
</organism>
<dbReference type="SUPFAM" id="SSF52980">
    <property type="entry name" value="Restriction endonuclease-like"/>
    <property type="match status" value="1"/>
</dbReference>
<dbReference type="GO" id="GO:0006281">
    <property type="term" value="P:DNA repair"/>
    <property type="evidence" value="ECO:0007669"/>
    <property type="project" value="UniProtKB-ARBA"/>
</dbReference>
<name>A0A812L2I3_9DINO</name>
<sequence length="141" mass="16125">MNHKINRSFAFEDRVFAKYQRAHEGVEQVGLLVDPSLPWLGASPDGLVMSGSNPQLIEIKSCRTFLGRRSPAWHQVQGAMAIATGAFQTPVTRCKLIDPAETYTIYFDEAWWTKFLERLKKFYFGVFLPMAARRILQKVKS</sequence>
<dbReference type="InterPro" id="IPR051703">
    <property type="entry name" value="NF-kappa-B_Signaling_Reg"/>
</dbReference>
<evidence type="ECO:0000313" key="3">
    <source>
        <dbReference type="Proteomes" id="UP000604046"/>
    </source>
</evidence>
<accession>A0A812L2I3</accession>
<dbReference type="Proteomes" id="UP000604046">
    <property type="component" value="Unassembled WGS sequence"/>
</dbReference>
<feature type="domain" description="YqaJ viral recombinase" evidence="1">
    <location>
        <begin position="11"/>
        <end position="64"/>
    </location>
</feature>
<dbReference type="PANTHER" id="PTHR46609">
    <property type="entry name" value="EXONUCLEASE, PHAGE-TYPE/RECB, C-TERMINAL DOMAIN-CONTAINING PROTEIN"/>
    <property type="match status" value="1"/>
</dbReference>
<dbReference type="InterPro" id="IPR011335">
    <property type="entry name" value="Restrct_endonuc-II-like"/>
</dbReference>
<dbReference type="OrthoDB" id="421276at2759"/>
<dbReference type="EMBL" id="CAJNDS010000843">
    <property type="protein sequence ID" value="CAE7237102.1"/>
    <property type="molecule type" value="Genomic_DNA"/>
</dbReference>
<comment type="caution">
    <text evidence="2">The sequence shown here is derived from an EMBL/GenBank/DDBJ whole genome shotgun (WGS) entry which is preliminary data.</text>
</comment>
<evidence type="ECO:0000259" key="1">
    <source>
        <dbReference type="Pfam" id="PF09588"/>
    </source>
</evidence>
<protein>
    <submittedName>
        <fullName evidence="2">NUP98 protein</fullName>
    </submittedName>
</protein>
<gene>
    <name evidence="2" type="primary">NUP98</name>
    <name evidence="2" type="ORF">SNAT2548_LOCUS10276</name>
</gene>
<dbReference type="Pfam" id="PF09588">
    <property type="entry name" value="YqaJ"/>
    <property type="match status" value="1"/>
</dbReference>
<proteinExistence type="predicted"/>